<dbReference type="EMBL" id="CAIJDO010000117">
    <property type="protein sequence ID" value="CAD0003816.1"/>
    <property type="molecule type" value="Genomic_DNA"/>
</dbReference>
<keyword evidence="2" id="KW-1185">Reference proteome</keyword>
<organism evidence="1 2">
    <name type="scientific">Flavobacterium chungangense</name>
    <dbReference type="NCBI Taxonomy" id="554283"/>
    <lineage>
        <taxon>Bacteria</taxon>
        <taxon>Pseudomonadati</taxon>
        <taxon>Bacteroidota</taxon>
        <taxon>Flavobacteriia</taxon>
        <taxon>Flavobacteriales</taxon>
        <taxon>Flavobacteriaceae</taxon>
        <taxon>Flavobacterium</taxon>
    </lineage>
</organism>
<accession>A0A6V6YWM8</accession>
<protein>
    <submittedName>
        <fullName evidence="1">Plasmid stabilization system</fullName>
    </submittedName>
</protein>
<name>A0A6V6YWM8_9FLAO</name>
<comment type="caution">
    <text evidence="1">The sequence shown here is derived from an EMBL/GenBank/DDBJ whole genome shotgun (WGS) entry which is preliminary data.</text>
</comment>
<dbReference type="AlphaFoldDB" id="A0A6V6YWM8"/>
<sequence>MAKKEIVWSDLAKLELSNVLEFYVLRNENSDYSLKILEEVEDLLENAI</sequence>
<evidence type="ECO:0000313" key="2">
    <source>
        <dbReference type="Proteomes" id="UP000556700"/>
    </source>
</evidence>
<proteinExistence type="predicted"/>
<gene>
    <name evidence="1" type="ORF">FLACHUCJ7_01618</name>
</gene>
<evidence type="ECO:0000313" key="1">
    <source>
        <dbReference type="EMBL" id="CAD0003816.1"/>
    </source>
</evidence>
<reference evidence="1 2" key="1">
    <citation type="submission" date="2020-06" db="EMBL/GenBank/DDBJ databases">
        <authorList>
            <person name="Criscuolo A."/>
        </authorList>
    </citation>
    <scope>NUCLEOTIDE SEQUENCE [LARGE SCALE GENOMIC DNA]</scope>
    <source>
        <strain evidence="2">CIP 110025</strain>
    </source>
</reference>
<dbReference type="RefSeq" id="WP_209445162.1">
    <property type="nucleotide sequence ID" value="NZ_CAIJDO010000117.1"/>
</dbReference>
<dbReference type="Proteomes" id="UP000556700">
    <property type="component" value="Unassembled WGS sequence"/>
</dbReference>